<reference evidence="2 3" key="1">
    <citation type="submission" date="2014-04" db="EMBL/GenBank/DDBJ databases">
        <title>Evolutionary Origins and Diversification of the Mycorrhizal Mutualists.</title>
        <authorList>
            <consortium name="DOE Joint Genome Institute"/>
            <consortium name="Mycorrhizal Genomics Consortium"/>
            <person name="Kohler A."/>
            <person name="Kuo A."/>
            <person name="Nagy L.G."/>
            <person name="Floudas D."/>
            <person name="Copeland A."/>
            <person name="Barry K.W."/>
            <person name="Cichocki N."/>
            <person name="Veneault-Fourrey C."/>
            <person name="LaButti K."/>
            <person name="Lindquist E.A."/>
            <person name="Lipzen A."/>
            <person name="Lundell T."/>
            <person name="Morin E."/>
            <person name="Murat C."/>
            <person name="Riley R."/>
            <person name="Ohm R."/>
            <person name="Sun H."/>
            <person name="Tunlid A."/>
            <person name="Henrissat B."/>
            <person name="Grigoriev I.V."/>
            <person name="Hibbett D.S."/>
            <person name="Martin F."/>
        </authorList>
    </citation>
    <scope>NUCLEOTIDE SEQUENCE [LARGE SCALE GENOMIC DNA]</scope>
    <source>
        <strain evidence="2 3">Koide BX008</strain>
    </source>
</reference>
<feature type="region of interest" description="Disordered" evidence="1">
    <location>
        <begin position="104"/>
        <end position="127"/>
    </location>
</feature>
<dbReference type="AlphaFoldDB" id="A0A0C2W9N5"/>
<accession>A0A0C2W9N5</accession>
<dbReference type="Proteomes" id="UP000054549">
    <property type="component" value="Unassembled WGS sequence"/>
</dbReference>
<keyword evidence="3" id="KW-1185">Reference proteome</keyword>
<dbReference type="OrthoDB" id="2692005at2759"/>
<organism evidence="2 3">
    <name type="scientific">Amanita muscaria (strain Koide BX008)</name>
    <dbReference type="NCBI Taxonomy" id="946122"/>
    <lineage>
        <taxon>Eukaryota</taxon>
        <taxon>Fungi</taxon>
        <taxon>Dikarya</taxon>
        <taxon>Basidiomycota</taxon>
        <taxon>Agaricomycotina</taxon>
        <taxon>Agaricomycetes</taxon>
        <taxon>Agaricomycetidae</taxon>
        <taxon>Agaricales</taxon>
        <taxon>Pluteineae</taxon>
        <taxon>Amanitaceae</taxon>
        <taxon>Amanita</taxon>
    </lineage>
</organism>
<dbReference type="EMBL" id="KN818353">
    <property type="protein sequence ID" value="KIL57927.1"/>
    <property type="molecule type" value="Genomic_DNA"/>
</dbReference>
<evidence type="ECO:0000313" key="3">
    <source>
        <dbReference type="Proteomes" id="UP000054549"/>
    </source>
</evidence>
<evidence type="ECO:0000256" key="1">
    <source>
        <dbReference type="SAM" id="MobiDB-lite"/>
    </source>
</evidence>
<dbReference type="HOGENOM" id="CLU_1969977_0_0_1"/>
<proteinExistence type="predicted"/>
<sequence>MAGTYMLVEPNLKVLNPDCTVTVPDLAVSTWSQAARTQRYPVLVECMRSQTLQNVLSKFRDQLQQYPEAIMAIVIHIPEQKQFRSPAPNSDIWHHFKNSTMPSQEEFRTRTTLSENRRTTQKMCQVE</sequence>
<protein>
    <submittedName>
        <fullName evidence="2">Uncharacterized protein</fullName>
    </submittedName>
</protein>
<dbReference type="InParanoid" id="A0A0C2W9N5"/>
<gene>
    <name evidence="2" type="ORF">M378DRAFT_181479</name>
</gene>
<evidence type="ECO:0000313" key="2">
    <source>
        <dbReference type="EMBL" id="KIL57927.1"/>
    </source>
</evidence>
<name>A0A0C2W9N5_AMAMK</name>